<evidence type="ECO:0000256" key="1">
    <source>
        <dbReference type="ARBA" id="ARBA00009477"/>
    </source>
</evidence>
<dbReference type="AlphaFoldDB" id="A0A975DE38"/>
<evidence type="ECO:0000259" key="3">
    <source>
        <dbReference type="Pfam" id="PF25917"/>
    </source>
</evidence>
<evidence type="ECO:0000313" key="5">
    <source>
        <dbReference type="EMBL" id="QTH65223.1"/>
    </source>
</evidence>
<organism evidence="5 6">
    <name type="scientific">Psychrosphaera ytuae</name>
    <dbReference type="NCBI Taxonomy" id="2820710"/>
    <lineage>
        <taxon>Bacteria</taxon>
        <taxon>Pseudomonadati</taxon>
        <taxon>Pseudomonadota</taxon>
        <taxon>Gammaproteobacteria</taxon>
        <taxon>Alteromonadales</taxon>
        <taxon>Pseudoalteromonadaceae</taxon>
        <taxon>Psychrosphaera</taxon>
    </lineage>
</organism>
<evidence type="ECO:0000256" key="2">
    <source>
        <dbReference type="SAM" id="Phobius"/>
    </source>
</evidence>
<dbReference type="Pfam" id="PF25917">
    <property type="entry name" value="BSH_RND"/>
    <property type="match status" value="1"/>
</dbReference>
<feature type="domain" description="Multidrug resistance protein MdtA-like barrel-sandwich hybrid" evidence="3">
    <location>
        <begin position="83"/>
        <end position="211"/>
    </location>
</feature>
<name>A0A975DE38_9GAMM</name>
<dbReference type="InterPro" id="IPR058625">
    <property type="entry name" value="MdtA-like_BSH"/>
</dbReference>
<protein>
    <submittedName>
        <fullName evidence="5">Efflux RND transporter periplasmic adaptor subunit</fullName>
    </submittedName>
</protein>
<dbReference type="RefSeq" id="WP_208833258.1">
    <property type="nucleotide sequence ID" value="NZ_CP072110.1"/>
</dbReference>
<accession>A0A975DE38</accession>
<dbReference type="NCBIfam" id="TIGR01730">
    <property type="entry name" value="RND_mfp"/>
    <property type="match status" value="1"/>
</dbReference>
<keyword evidence="2" id="KW-0812">Transmembrane</keyword>
<feature type="transmembrane region" description="Helical" evidence="2">
    <location>
        <begin position="15"/>
        <end position="34"/>
    </location>
</feature>
<dbReference type="PANTHER" id="PTHR30469:SF29">
    <property type="entry name" value="BLR2860 PROTEIN"/>
    <property type="match status" value="1"/>
</dbReference>
<dbReference type="PANTHER" id="PTHR30469">
    <property type="entry name" value="MULTIDRUG RESISTANCE PROTEIN MDTA"/>
    <property type="match status" value="1"/>
</dbReference>
<comment type="similarity">
    <text evidence="1">Belongs to the membrane fusion protein (MFP) (TC 8.A.1) family.</text>
</comment>
<keyword evidence="2" id="KW-0472">Membrane</keyword>
<evidence type="ECO:0000313" key="6">
    <source>
        <dbReference type="Proteomes" id="UP000682739"/>
    </source>
</evidence>
<dbReference type="Proteomes" id="UP000682739">
    <property type="component" value="Chromosome"/>
</dbReference>
<gene>
    <name evidence="5" type="ORF">J1N51_07285</name>
</gene>
<dbReference type="Gene3D" id="2.40.30.170">
    <property type="match status" value="1"/>
</dbReference>
<dbReference type="GO" id="GO:0015562">
    <property type="term" value="F:efflux transmembrane transporter activity"/>
    <property type="evidence" value="ECO:0007669"/>
    <property type="project" value="TreeGrafter"/>
</dbReference>
<keyword evidence="6" id="KW-1185">Reference proteome</keyword>
<dbReference type="KEGG" id="psym:J1N51_07285"/>
<dbReference type="InterPro" id="IPR058792">
    <property type="entry name" value="Beta-barrel_RND_2"/>
</dbReference>
<proteinExistence type="inferred from homology"/>
<sequence>MSHTSTPGILERKPYILAIIIFILLVSWMASGMLNSESPEDKKAHVLESNKVEKKVPSVEVTRFFASNIKRSIELYGRTEPDRIVALNAEVDGRVASIDVKEGQKVSVGETVVQLALEDKLEQLNFAKALLKQREIEYEGAKSLQAKGLQGESILAQAKAALVEAKALVSLRQNQVSKSTIVAPFEGVVEMQQVEVGSFVNKGQTLFNVVDLSPLVVRAYVTENDIAQINQDAEVNVRLVSGKQVPGRIRYLASVSELGTNTFPIEIEIDNPNLNMKAGVSTEIRLAFSDEQAIKVSPALLSLDKDGNLGVKSVENDIVVFTPIDLIKAEQDGVWLGGFSGEVEVITRGQGFVRPGDKVKVTYTEATSRTEVGQ</sequence>
<dbReference type="Gene3D" id="2.40.50.100">
    <property type="match status" value="1"/>
</dbReference>
<reference evidence="5" key="1">
    <citation type="submission" date="2021-03" db="EMBL/GenBank/DDBJ databases">
        <title>Description of Psychrosphaera ytuae sp. nov. isolated from deep sea sediment of South China Sea.</title>
        <authorList>
            <person name="Zhang J."/>
            <person name="Xu X.-D."/>
        </authorList>
    </citation>
    <scope>NUCLEOTIDE SEQUENCE</scope>
    <source>
        <strain evidence="5">MTZ26</strain>
    </source>
</reference>
<feature type="domain" description="CusB-like beta-barrel" evidence="4">
    <location>
        <begin position="217"/>
        <end position="287"/>
    </location>
</feature>
<dbReference type="EMBL" id="CP072110">
    <property type="protein sequence ID" value="QTH65223.1"/>
    <property type="molecule type" value="Genomic_DNA"/>
</dbReference>
<evidence type="ECO:0000259" key="4">
    <source>
        <dbReference type="Pfam" id="PF25954"/>
    </source>
</evidence>
<dbReference type="SUPFAM" id="SSF111369">
    <property type="entry name" value="HlyD-like secretion proteins"/>
    <property type="match status" value="1"/>
</dbReference>
<dbReference type="InterPro" id="IPR006143">
    <property type="entry name" value="RND_pump_MFP"/>
</dbReference>
<dbReference type="Pfam" id="PF25954">
    <property type="entry name" value="Beta-barrel_RND_2"/>
    <property type="match status" value="1"/>
</dbReference>
<dbReference type="GO" id="GO:1990281">
    <property type="term" value="C:efflux pump complex"/>
    <property type="evidence" value="ECO:0007669"/>
    <property type="project" value="TreeGrafter"/>
</dbReference>
<keyword evidence="2" id="KW-1133">Transmembrane helix</keyword>